<evidence type="ECO:0000313" key="2">
    <source>
        <dbReference type="EMBL" id="KAH7021105.1"/>
    </source>
</evidence>
<sequence>MVASKTLPPPPRPPPLMGSPRAASCAAVCSGKSPAGPGSLVSFWSPSSWPSVGVPAVLELSPWWLFPPPSSPRSPSAARYVCCCGDASFPHSLFFRLSGPKCQSSGSGKVATAVAPVSESGRCCPGAWDVLFALRSAERVKTGVLCYALMLVCECAPSDM</sequence>
<organism evidence="2 3">
    <name type="scientific">Microdochium trichocladiopsis</name>
    <dbReference type="NCBI Taxonomy" id="1682393"/>
    <lineage>
        <taxon>Eukaryota</taxon>
        <taxon>Fungi</taxon>
        <taxon>Dikarya</taxon>
        <taxon>Ascomycota</taxon>
        <taxon>Pezizomycotina</taxon>
        <taxon>Sordariomycetes</taxon>
        <taxon>Xylariomycetidae</taxon>
        <taxon>Xylariales</taxon>
        <taxon>Microdochiaceae</taxon>
        <taxon>Microdochium</taxon>
    </lineage>
</organism>
<feature type="region of interest" description="Disordered" evidence="1">
    <location>
        <begin position="1"/>
        <end position="21"/>
    </location>
</feature>
<dbReference type="AlphaFoldDB" id="A0A9P8XY17"/>
<gene>
    <name evidence="2" type="ORF">B0I36DRAFT_333789</name>
</gene>
<name>A0A9P8XY17_9PEZI</name>
<dbReference type="GeneID" id="70184813"/>
<evidence type="ECO:0000313" key="3">
    <source>
        <dbReference type="Proteomes" id="UP000756346"/>
    </source>
</evidence>
<accession>A0A9P8XY17</accession>
<keyword evidence="3" id="KW-1185">Reference proteome</keyword>
<reference evidence="2" key="1">
    <citation type="journal article" date="2021" name="Nat. Commun.">
        <title>Genetic determinants of endophytism in the Arabidopsis root mycobiome.</title>
        <authorList>
            <person name="Mesny F."/>
            <person name="Miyauchi S."/>
            <person name="Thiergart T."/>
            <person name="Pickel B."/>
            <person name="Atanasova L."/>
            <person name="Karlsson M."/>
            <person name="Huettel B."/>
            <person name="Barry K.W."/>
            <person name="Haridas S."/>
            <person name="Chen C."/>
            <person name="Bauer D."/>
            <person name="Andreopoulos W."/>
            <person name="Pangilinan J."/>
            <person name="LaButti K."/>
            <person name="Riley R."/>
            <person name="Lipzen A."/>
            <person name="Clum A."/>
            <person name="Drula E."/>
            <person name="Henrissat B."/>
            <person name="Kohler A."/>
            <person name="Grigoriev I.V."/>
            <person name="Martin F.M."/>
            <person name="Hacquard S."/>
        </authorList>
    </citation>
    <scope>NUCLEOTIDE SEQUENCE</scope>
    <source>
        <strain evidence="2">MPI-CAGE-CH-0230</strain>
    </source>
</reference>
<evidence type="ECO:0000256" key="1">
    <source>
        <dbReference type="SAM" id="MobiDB-lite"/>
    </source>
</evidence>
<dbReference type="EMBL" id="JAGTJQ010000010">
    <property type="protein sequence ID" value="KAH7021105.1"/>
    <property type="molecule type" value="Genomic_DNA"/>
</dbReference>
<proteinExistence type="predicted"/>
<dbReference type="Proteomes" id="UP000756346">
    <property type="component" value="Unassembled WGS sequence"/>
</dbReference>
<dbReference type="RefSeq" id="XP_046007306.1">
    <property type="nucleotide sequence ID" value="XM_046155267.1"/>
</dbReference>
<comment type="caution">
    <text evidence="2">The sequence shown here is derived from an EMBL/GenBank/DDBJ whole genome shotgun (WGS) entry which is preliminary data.</text>
</comment>
<feature type="compositionally biased region" description="Pro residues" evidence="1">
    <location>
        <begin position="7"/>
        <end position="17"/>
    </location>
</feature>
<protein>
    <submittedName>
        <fullName evidence="2">Uncharacterized protein</fullName>
    </submittedName>
</protein>